<evidence type="ECO:0000259" key="1">
    <source>
        <dbReference type="Pfam" id="PF08937"/>
    </source>
</evidence>
<dbReference type="eggNOG" id="ENOG50315IS">
    <property type="taxonomic scope" value="Bacteria"/>
</dbReference>
<organism evidence="2 3">
    <name type="scientific">Odoribacter laneus YIT 12061</name>
    <dbReference type="NCBI Taxonomy" id="742817"/>
    <lineage>
        <taxon>Bacteria</taxon>
        <taxon>Pseudomonadati</taxon>
        <taxon>Bacteroidota</taxon>
        <taxon>Bacteroidia</taxon>
        <taxon>Bacteroidales</taxon>
        <taxon>Odoribacteraceae</taxon>
        <taxon>Odoribacter</taxon>
    </lineage>
</organism>
<proteinExistence type="predicted"/>
<accession>H1DE22</accession>
<dbReference type="Proteomes" id="UP000004892">
    <property type="component" value="Unassembled WGS sequence"/>
</dbReference>
<comment type="caution">
    <text evidence="2">The sequence shown here is derived from an EMBL/GenBank/DDBJ whole genome shotgun (WGS) entry which is preliminary data.</text>
</comment>
<keyword evidence="3" id="KW-1185">Reference proteome</keyword>
<dbReference type="STRING" id="742817.HMPREF9449_00508"/>
<dbReference type="AlphaFoldDB" id="H1DE22"/>
<evidence type="ECO:0000313" key="3">
    <source>
        <dbReference type="Proteomes" id="UP000004892"/>
    </source>
</evidence>
<evidence type="ECO:0000313" key="2">
    <source>
        <dbReference type="EMBL" id="EHP50819.1"/>
    </source>
</evidence>
<sequence length="122" mass="14029">MKKRVFISFDFDNNLSLKNLLVGQAKNPDSPFEISDWSLKEAAPEWDWMYKAEQKIKCSDIVVVIAGTYTYCASGVKKEIALARKHDKKVVQIKPIGTNPIRVYDAGVMYDWTWENLKKLLS</sequence>
<protein>
    <recommendedName>
        <fullName evidence="1">Thoeris protein ThsB TIR-like domain-containing protein</fullName>
    </recommendedName>
</protein>
<name>H1DE22_9BACT</name>
<dbReference type="HOGENOM" id="CLU_135040_1_0_10"/>
<dbReference type="EMBL" id="ADMC01000005">
    <property type="protein sequence ID" value="EHP50819.1"/>
    <property type="molecule type" value="Genomic_DNA"/>
</dbReference>
<dbReference type="PATRIC" id="fig|742817.3.peg.540"/>
<dbReference type="Pfam" id="PF08937">
    <property type="entry name" value="ThsB_TIR"/>
    <property type="match status" value="1"/>
</dbReference>
<gene>
    <name evidence="2" type="ORF">HMPREF9449_00508</name>
</gene>
<dbReference type="InterPro" id="IPR036490">
    <property type="entry name" value="ThsB_TIR-like_sf"/>
</dbReference>
<dbReference type="GeneID" id="98068161"/>
<dbReference type="Gene3D" id="3.40.50.9200">
    <property type="entry name" value="Hypothetical protein MTH538"/>
    <property type="match status" value="1"/>
</dbReference>
<dbReference type="SUPFAM" id="SSF52206">
    <property type="entry name" value="Hypothetical protein MTH538"/>
    <property type="match status" value="1"/>
</dbReference>
<feature type="domain" description="Thoeris protein ThsB TIR-like" evidence="1">
    <location>
        <begin position="6"/>
        <end position="97"/>
    </location>
</feature>
<dbReference type="InterPro" id="IPR015032">
    <property type="entry name" value="ThsB__TIR-like_domain"/>
</dbReference>
<dbReference type="RefSeq" id="WP_009135662.1">
    <property type="nucleotide sequence ID" value="NZ_JH594596.1"/>
</dbReference>
<reference evidence="2 3" key="1">
    <citation type="submission" date="2012-01" db="EMBL/GenBank/DDBJ databases">
        <title>The Genome Sequence of Odoribacter laneus YIT 12061.</title>
        <authorList>
            <consortium name="The Broad Institute Genome Sequencing Platform"/>
            <person name="Earl A."/>
            <person name="Ward D."/>
            <person name="Feldgarden M."/>
            <person name="Gevers D."/>
            <person name="Morotomi M."/>
            <person name="Young S.K."/>
            <person name="Zeng Q."/>
            <person name="Gargeya S."/>
            <person name="Fitzgerald M."/>
            <person name="Haas B."/>
            <person name="Abouelleil A."/>
            <person name="Alvarado L."/>
            <person name="Arachchi H.M."/>
            <person name="Berlin A."/>
            <person name="Chapman S.B."/>
            <person name="Gearin G."/>
            <person name="Goldberg J."/>
            <person name="Griggs A."/>
            <person name="Gujja S."/>
            <person name="Hansen M."/>
            <person name="Heiman D."/>
            <person name="Howarth C."/>
            <person name="Larimer J."/>
            <person name="Lui A."/>
            <person name="MacDonald P.J.P."/>
            <person name="McCowen C."/>
            <person name="Montmayeur A."/>
            <person name="Murphy C."/>
            <person name="Neiman D."/>
            <person name="Pearson M."/>
            <person name="Priest M."/>
            <person name="Roberts A."/>
            <person name="Saif S."/>
            <person name="Shea T."/>
            <person name="Sisk P."/>
            <person name="Stolte C."/>
            <person name="Sykes S."/>
            <person name="Wortman J."/>
            <person name="Nusbaum C."/>
            <person name="Birren B."/>
        </authorList>
    </citation>
    <scope>NUCLEOTIDE SEQUENCE [LARGE SCALE GENOMIC DNA]</scope>
    <source>
        <strain evidence="2 3">YIT 12061</strain>
    </source>
</reference>